<feature type="region of interest" description="Disordered" evidence="6">
    <location>
        <begin position="363"/>
        <end position="384"/>
    </location>
</feature>
<dbReference type="GO" id="GO:0005615">
    <property type="term" value="C:extracellular space"/>
    <property type="evidence" value="ECO:0007669"/>
    <property type="project" value="TreeGrafter"/>
</dbReference>
<dbReference type="InterPro" id="IPR022398">
    <property type="entry name" value="Peptidase_S8_His-AS"/>
</dbReference>
<comment type="caution">
    <text evidence="10">The sequence shown here is derived from an EMBL/GenBank/DDBJ whole genome shotgun (WGS) entry which is preliminary data.</text>
</comment>
<dbReference type="InterPro" id="IPR023827">
    <property type="entry name" value="Peptidase_S8_Asp-AS"/>
</dbReference>
<feature type="active site" description="Charge relay system" evidence="5">
    <location>
        <position position="183"/>
    </location>
</feature>
<dbReference type="GO" id="GO:0006508">
    <property type="term" value="P:proteolysis"/>
    <property type="evidence" value="ECO:0007669"/>
    <property type="project" value="UniProtKB-KW"/>
</dbReference>
<keyword evidence="7" id="KW-0732">Signal</keyword>
<keyword evidence="11" id="KW-1185">Reference proteome</keyword>
<keyword evidence="2 5" id="KW-0645">Protease</keyword>
<comment type="similarity">
    <text evidence="1 5">Belongs to the peptidase S8 family.</text>
</comment>
<evidence type="ECO:0000259" key="9">
    <source>
        <dbReference type="Pfam" id="PF05922"/>
    </source>
</evidence>
<dbReference type="EMBL" id="JFFR01000002">
    <property type="protein sequence ID" value="KDN30556.1"/>
    <property type="molecule type" value="Genomic_DNA"/>
</dbReference>
<evidence type="ECO:0000256" key="4">
    <source>
        <dbReference type="ARBA" id="ARBA00022825"/>
    </source>
</evidence>
<evidence type="ECO:0000256" key="1">
    <source>
        <dbReference type="ARBA" id="ARBA00011073"/>
    </source>
</evidence>
<evidence type="ECO:0000313" key="11">
    <source>
        <dbReference type="Proteomes" id="UP000027219"/>
    </source>
</evidence>
<reference evidence="10 11" key="1">
    <citation type="submission" date="2014-02" db="EMBL/GenBank/DDBJ databases">
        <title>Vibrio fortis Dalian14 Genome Sequencing.</title>
        <authorList>
            <person name="Wang Y."/>
            <person name="Song L."/>
            <person name="Liu G."/>
            <person name="Ding J."/>
        </authorList>
    </citation>
    <scope>NUCLEOTIDE SEQUENCE [LARGE SCALE GENOMIC DNA]</scope>
    <source>
        <strain evidence="10 11">Dalian14</strain>
    </source>
</reference>
<organism evidence="10 11">
    <name type="scientific">Vibrio fortis</name>
    <dbReference type="NCBI Taxonomy" id="212667"/>
    <lineage>
        <taxon>Bacteria</taxon>
        <taxon>Pseudomonadati</taxon>
        <taxon>Pseudomonadota</taxon>
        <taxon>Gammaproteobacteria</taxon>
        <taxon>Vibrionales</taxon>
        <taxon>Vibrionaceae</taxon>
        <taxon>Vibrio</taxon>
    </lineage>
</organism>
<dbReference type="PANTHER" id="PTHR43806">
    <property type="entry name" value="PEPTIDASE S8"/>
    <property type="match status" value="1"/>
</dbReference>
<dbReference type="PANTHER" id="PTHR43806:SF11">
    <property type="entry name" value="CEREVISIN-RELATED"/>
    <property type="match status" value="1"/>
</dbReference>
<feature type="signal peptide" evidence="7">
    <location>
        <begin position="1"/>
        <end position="24"/>
    </location>
</feature>
<feature type="active site" description="Charge relay system" evidence="5">
    <location>
        <position position="149"/>
    </location>
</feature>
<accession>A0A066USX8</accession>
<dbReference type="PROSITE" id="PS51892">
    <property type="entry name" value="SUBTILASE"/>
    <property type="match status" value="1"/>
</dbReference>
<dbReference type="STRING" id="212667.VFDL14_07475"/>
<proteinExistence type="inferred from homology"/>
<dbReference type="InterPro" id="IPR000209">
    <property type="entry name" value="Peptidase_S8/S53_dom"/>
</dbReference>
<sequence length="384" mass="39483">MSEMRVQILAGAMSAALLSFPVGAVVNHDLRDSYIVVLKESTSVSRANDIAREVASGKGVVGHQYSHALKGFSVKIPQQALKGLTNRFPEIEYIEQDIEMHAFPRGGNPNKGGGDSAERAIQKTPWGVTRVKGGTVDMSDATVVAWVIDSGIDSGHPDLNVNESRGANFTRGKKNNTNDGNGHGTHVAGTIGAYDDGFDVIGVAPGVEVIPVKVLDNSGSGTMSGVIAGVDHVARYGNSGDCANMSLGGAGYSEALESAILTAASKGVFFSLAAGNSGQDARGFTPASTNGTNIFTISAFGETNDSFAYFSNYGFDVDYAQPGVDVLSTKAGGGTVSYNGTSMAAPHLCGVILASGLGDGELPSTDGTVNNDPDGVPDPIAVMN</sequence>
<dbReference type="InterPro" id="IPR010259">
    <property type="entry name" value="S8pro/Inhibitor_I9"/>
</dbReference>
<dbReference type="InterPro" id="IPR036852">
    <property type="entry name" value="Peptidase_S8/S53_dom_sf"/>
</dbReference>
<dbReference type="Gene3D" id="3.40.50.200">
    <property type="entry name" value="Peptidase S8/S53 domain"/>
    <property type="match status" value="1"/>
</dbReference>
<dbReference type="OrthoDB" id="9790784at2"/>
<dbReference type="PRINTS" id="PR00723">
    <property type="entry name" value="SUBTILISIN"/>
</dbReference>
<feature type="domain" description="Inhibitor I9" evidence="9">
    <location>
        <begin position="33"/>
        <end position="101"/>
    </location>
</feature>
<keyword evidence="3 5" id="KW-0378">Hydrolase</keyword>
<gene>
    <name evidence="10" type="ORF">VFDL14_07475</name>
</gene>
<feature type="domain" description="Peptidase S8/S53" evidence="8">
    <location>
        <begin position="143"/>
        <end position="352"/>
    </location>
</feature>
<evidence type="ECO:0000313" key="10">
    <source>
        <dbReference type="EMBL" id="KDN30556.1"/>
    </source>
</evidence>
<name>A0A066USX8_9VIBR</name>
<dbReference type="SUPFAM" id="SSF52743">
    <property type="entry name" value="Subtilisin-like"/>
    <property type="match status" value="1"/>
</dbReference>
<dbReference type="SUPFAM" id="SSF54897">
    <property type="entry name" value="Protease propeptides/inhibitors"/>
    <property type="match status" value="1"/>
</dbReference>
<evidence type="ECO:0000256" key="5">
    <source>
        <dbReference type="PROSITE-ProRule" id="PRU01240"/>
    </source>
</evidence>
<evidence type="ECO:0000259" key="8">
    <source>
        <dbReference type="Pfam" id="PF00082"/>
    </source>
</evidence>
<dbReference type="InterPro" id="IPR037045">
    <property type="entry name" value="S8pro/Inhibitor_I9_sf"/>
</dbReference>
<dbReference type="GO" id="GO:0004252">
    <property type="term" value="F:serine-type endopeptidase activity"/>
    <property type="evidence" value="ECO:0007669"/>
    <property type="project" value="UniProtKB-UniRule"/>
</dbReference>
<evidence type="ECO:0000256" key="2">
    <source>
        <dbReference type="ARBA" id="ARBA00022670"/>
    </source>
</evidence>
<dbReference type="Pfam" id="PF00082">
    <property type="entry name" value="Peptidase_S8"/>
    <property type="match status" value="1"/>
</dbReference>
<evidence type="ECO:0000256" key="7">
    <source>
        <dbReference type="SAM" id="SignalP"/>
    </source>
</evidence>
<dbReference type="InterPro" id="IPR015500">
    <property type="entry name" value="Peptidase_S8_subtilisin-rel"/>
</dbReference>
<dbReference type="RefSeq" id="WP_032549614.1">
    <property type="nucleotide sequence ID" value="NZ_JFFR01000002.1"/>
</dbReference>
<feature type="chain" id="PRO_5001632416" evidence="7">
    <location>
        <begin position="25"/>
        <end position="384"/>
    </location>
</feature>
<dbReference type="PROSITE" id="PS00137">
    <property type="entry name" value="SUBTILASE_HIS"/>
    <property type="match status" value="1"/>
</dbReference>
<dbReference type="AlphaFoldDB" id="A0A066USX8"/>
<dbReference type="InterPro" id="IPR050131">
    <property type="entry name" value="Peptidase_S8_subtilisin-like"/>
</dbReference>
<keyword evidence="4 5" id="KW-0720">Serine protease</keyword>
<dbReference type="Proteomes" id="UP000027219">
    <property type="component" value="Unassembled WGS sequence"/>
</dbReference>
<dbReference type="Gene3D" id="3.30.70.80">
    <property type="entry name" value="Peptidase S8 propeptide/proteinase inhibitor I9"/>
    <property type="match status" value="1"/>
</dbReference>
<protein>
    <submittedName>
        <fullName evidence="10">Peptidase</fullName>
    </submittedName>
</protein>
<dbReference type="PROSITE" id="PS00136">
    <property type="entry name" value="SUBTILASE_ASP"/>
    <property type="match status" value="1"/>
</dbReference>
<feature type="active site" description="Charge relay system" evidence="5">
    <location>
        <position position="342"/>
    </location>
</feature>
<dbReference type="Pfam" id="PF05922">
    <property type="entry name" value="Inhibitor_I9"/>
    <property type="match status" value="1"/>
</dbReference>
<evidence type="ECO:0000256" key="3">
    <source>
        <dbReference type="ARBA" id="ARBA00022801"/>
    </source>
</evidence>
<evidence type="ECO:0000256" key="6">
    <source>
        <dbReference type="SAM" id="MobiDB-lite"/>
    </source>
</evidence>